<dbReference type="SMART" id="SM00342">
    <property type="entry name" value="HTH_ARAC"/>
    <property type="match status" value="1"/>
</dbReference>
<dbReference type="Pfam" id="PF12833">
    <property type="entry name" value="HTH_18"/>
    <property type="match status" value="1"/>
</dbReference>
<dbReference type="InterPro" id="IPR009057">
    <property type="entry name" value="Homeodomain-like_sf"/>
</dbReference>
<keyword evidence="3" id="KW-0010">Activator</keyword>
<feature type="domain" description="HTH araC/xylS-type" evidence="6">
    <location>
        <begin position="174"/>
        <end position="271"/>
    </location>
</feature>
<dbReference type="PROSITE" id="PS01124">
    <property type="entry name" value="HTH_ARAC_FAMILY_2"/>
    <property type="match status" value="1"/>
</dbReference>
<protein>
    <recommendedName>
        <fullName evidence="5">Arabinose operon regulatory protein</fullName>
    </recommendedName>
</protein>
<name>A0A379FDZ0_PROVU</name>
<dbReference type="InterPro" id="IPR050204">
    <property type="entry name" value="AraC_XylS_family_regulators"/>
</dbReference>
<evidence type="ECO:0000313" key="7">
    <source>
        <dbReference type="EMBL" id="SUC17860.1"/>
    </source>
</evidence>
<dbReference type="GO" id="GO:0043565">
    <property type="term" value="F:sequence-specific DNA binding"/>
    <property type="evidence" value="ECO:0007669"/>
    <property type="project" value="InterPro"/>
</dbReference>
<dbReference type="SUPFAM" id="SSF46689">
    <property type="entry name" value="Homeodomain-like"/>
    <property type="match status" value="2"/>
</dbReference>
<keyword evidence="1" id="KW-0805">Transcription regulation</keyword>
<reference evidence="7 8" key="1">
    <citation type="submission" date="2018-06" db="EMBL/GenBank/DDBJ databases">
        <authorList>
            <consortium name="Pathogen Informatics"/>
            <person name="Doyle S."/>
        </authorList>
    </citation>
    <scope>NUCLEOTIDE SEQUENCE [LARGE SCALE GENOMIC DNA]</scope>
    <source>
        <strain evidence="7 8">NCTC10376</strain>
    </source>
</reference>
<dbReference type="SUPFAM" id="SSF51215">
    <property type="entry name" value="Regulatory protein AraC"/>
    <property type="match status" value="1"/>
</dbReference>
<dbReference type="AlphaFoldDB" id="A0A379FDZ0"/>
<dbReference type="InterPro" id="IPR003313">
    <property type="entry name" value="AraC-bd"/>
</dbReference>
<keyword evidence="4" id="KW-0804">Transcription</keyword>
<evidence type="ECO:0000256" key="5">
    <source>
        <dbReference type="ARBA" id="ARBA00044978"/>
    </source>
</evidence>
<evidence type="ECO:0000259" key="6">
    <source>
        <dbReference type="PROSITE" id="PS01124"/>
    </source>
</evidence>
<evidence type="ECO:0000313" key="8">
    <source>
        <dbReference type="Proteomes" id="UP000254331"/>
    </source>
</evidence>
<dbReference type="InterPro" id="IPR018062">
    <property type="entry name" value="HTH_AraC-typ_CS"/>
</dbReference>
<dbReference type="PROSITE" id="PS00041">
    <property type="entry name" value="HTH_ARAC_FAMILY_1"/>
    <property type="match status" value="1"/>
</dbReference>
<dbReference type="InterPro" id="IPR018060">
    <property type="entry name" value="HTH_AraC"/>
</dbReference>
<dbReference type="InterPro" id="IPR037923">
    <property type="entry name" value="HTH-like"/>
</dbReference>
<dbReference type="PANTHER" id="PTHR46796:SF2">
    <property type="entry name" value="TRANSCRIPTIONAL REGULATORY PROTEIN"/>
    <property type="match status" value="1"/>
</dbReference>
<organism evidence="7 8">
    <name type="scientific">Proteus vulgaris</name>
    <dbReference type="NCBI Taxonomy" id="585"/>
    <lineage>
        <taxon>Bacteria</taxon>
        <taxon>Pseudomonadati</taxon>
        <taxon>Pseudomonadota</taxon>
        <taxon>Gammaproteobacteria</taxon>
        <taxon>Enterobacterales</taxon>
        <taxon>Morganellaceae</taxon>
        <taxon>Proteus</taxon>
    </lineage>
</organism>
<accession>A0A379FDZ0</accession>
<dbReference type="Proteomes" id="UP000254331">
    <property type="component" value="Unassembled WGS sequence"/>
</dbReference>
<dbReference type="EMBL" id="UGTW01000001">
    <property type="protein sequence ID" value="SUC17860.1"/>
    <property type="molecule type" value="Genomic_DNA"/>
</dbReference>
<keyword evidence="2" id="KW-0238">DNA-binding</keyword>
<evidence type="ECO:0000256" key="2">
    <source>
        <dbReference type="ARBA" id="ARBA00023125"/>
    </source>
</evidence>
<gene>
    <name evidence="7" type="primary">rhaR</name>
    <name evidence="7" type="ORF">NCTC10376_03813</name>
</gene>
<dbReference type="Gene3D" id="1.10.10.60">
    <property type="entry name" value="Homeodomain-like"/>
    <property type="match status" value="2"/>
</dbReference>
<proteinExistence type="predicted"/>
<evidence type="ECO:0000256" key="1">
    <source>
        <dbReference type="ARBA" id="ARBA00023015"/>
    </source>
</evidence>
<dbReference type="RefSeq" id="WP_052038501.1">
    <property type="nucleotide sequence ID" value="NZ_CABMNT010000001.1"/>
</dbReference>
<dbReference type="Pfam" id="PF02311">
    <property type="entry name" value="AraC_binding"/>
    <property type="match status" value="1"/>
</dbReference>
<dbReference type="OrthoDB" id="9809338at2"/>
<dbReference type="GO" id="GO:0003700">
    <property type="term" value="F:DNA-binding transcription factor activity"/>
    <property type="evidence" value="ECO:0007669"/>
    <property type="project" value="InterPro"/>
</dbReference>
<dbReference type="InterPro" id="IPR020449">
    <property type="entry name" value="Tscrpt_reg_AraC-type_HTH"/>
</dbReference>
<dbReference type="GeneID" id="93394317"/>
<evidence type="ECO:0000256" key="4">
    <source>
        <dbReference type="ARBA" id="ARBA00023163"/>
    </source>
</evidence>
<sequence length="289" mass="33010">MRQEQAKLIHLPELNRLAYLQAEYLHQTFSRHTHEGFCIGVIDDGAQQFYRTGSEHIAPKGDIIIVNADEVHTGSSAVESGWAYQAIYPTPEYLQTLTRDLQQEQGATPWFPDAVIHDPGLSQQLLLLFSLLRQPNNYLLKESLLLSTMAMLILRYSKTRTQAKPLSVIGQRLQWISELMNDTPENEFSLNTLAEMVNLSPWHFLRQFKKEIGMTPHAWLIQARIRKARQLLSLGHTLTDVTQRCGFSDQSHFHRHFKNTIGVTPGNYLKGLQLPSSLKSPLTVIKKTK</sequence>
<dbReference type="PRINTS" id="PR00032">
    <property type="entry name" value="HTHARAC"/>
</dbReference>
<evidence type="ECO:0000256" key="3">
    <source>
        <dbReference type="ARBA" id="ARBA00023159"/>
    </source>
</evidence>
<dbReference type="PANTHER" id="PTHR46796">
    <property type="entry name" value="HTH-TYPE TRANSCRIPTIONAL ACTIVATOR RHAS-RELATED"/>
    <property type="match status" value="1"/>
</dbReference>